<comment type="caution">
    <text evidence="6">The sequence shown here is derived from an EMBL/GenBank/DDBJ whole genome shotgun (WGS) entry which is preliminary data.</text>
</comment>
<keyword evidence="4" id="KW-0804">Transcription</keyword>
<dbReference type="Proteomes" id="UP001138661">
    <property type="component" value="Unassembled WGS sequence"/>
</dbReference>
<evidence type="ECO:0000313" key="7">
    <source>
        <dbReference type="Proteomes" id="UP001138661"/>
    </source>
</evidence>
<protein>
    <submittedName>
        <fullName evidence="6">LysR family transcriptional regulator</fullName>
    </submittedName>
</protein>
<reference evidence="6" key="1">
    <citation type="submission" date="2021-07" db="EMBL/GenBank/DDBJ databases">
        <title>Roseobacter insulae sp. nov., isolated from a tidal flat.</title>
        <authorList>
            <person name="Park S."/>
            <person name="Yoon J.-H."/>
        </authorList>
    </citation>
    <scope>NUCLEOTIDE SEQUENCE</scope>
    <source>
        <strain evidence="6">YSTF-M11</strain>
    </source>
</reference>
<evidence type="ECO:0000256" key="2">
    <source>
        <dbReference type="ARBA" id="ARBA00023015"/>
    </source>
</evidence>
<dbReference type="InterPro" id="IPR005119">
    <property type="entry name" value="LysR_subst-bd"/>
</dbReference>
<dbReference type="GO" id="GO:0003677">
    <property type="term" value="F:DNA binding"/>
    <property type="evidence" value="ECO:0007669"/>
    <property type="project" value="UniProtKB-KW"/>
</dbReference>
<feature type="domain" description="HTH lysR-type" evidence="5">
    <location>
        <begin position="1"/>
        <end position="58"/>
    </location>
</feature>
<gene>
    <name evidence="6" type="ORF">KX928_23825</name>
</gene>
<dbReference type="PANTHER" id="PTHR30346">
    <property type="entry name" value="TRANSCRIPTIONAL DUAL REGULATOR HCAR-RELATED"/>
    <property type="match status" value="1"/>
</dbReference>
<dbReference type="PANTHER" id="PTHR30346:SF0">
    <property type="entry name" value="HCA OPERON TRANSCRIPTIONAL ACTIVATOR HCAR"/>
    <property type="match status" value="1"/>
</dbReference>
<keyword evidence="3" id="KW-0238">DNA-binding</keyword>
<keyword evidence="2" id="KW-0805">Transcription regulation</keyword>
<evidence type="ECO:0000256" key="3">
    <source>
        <dbReference type="ARBA" id="ARBA00023125"/>
    </source>
</evidence>
<dbReference type="Pfam" id="PF03466">
    <property type="entry name" value="LysR_substrate"/>
    <property type="match status" value="1"/>
</dbReference>
<dbReference type="CDD" id="cd08414">
    <property type="entry name" value="PBP2_LTTR_aromatics_like"/>
    <property type="match status" value="1"/>
</dbReference>
<organism evidence="6 7">
    <name type="scientific">Roseobacter insulae</name>
    <dbReference type="NCBI Taxonomy" id="2859783"/>
    <lineage>
        <taxon>Bacteria</taxon>
        <taxon>Pseudomonadati</taxon>
        <taxon>Pseudomonadota</taxon>
        <taxon>Alphaproteobacteria</taxon>
        <taxon>Rhodobacterales</taxon>
        <taxon>Roseobacteraceae</taxon>
        <taxon>Roseobacter</taxon>
    </lineage>
</organism>
<dbReference type="RefSeq" id="WP_219508116.1">
    <property type="nucleotide sequence ID" value="NZ_JAHXDN010000012.1"/>
</dbReference>
<dbReference type="Pfam" id="PF00126">
    <property type="entry name" value="HTH_1"/>
    <property type="match status" value="1"/>
</dbReference>
<sequence length="298" mass="33169">MELRQLECFVAVAEELHFRKAGERLGLSSSALSDRINALETELGATLFFRTTRQVSLTQAGAELLRDANKILSDIDKSVASVRHTSESDLKTLRISGVDEAISMLLPQALAKFRLRYPSVHTQILEISSSDFHAQQLESYHTDIAFIRTPSPEGFVTSQLLYRQNVVVVTSKTHPLAEKTSLSAVDLLDQPIVGYPKRARPILHEMLWHRFRDVGRQPNIVCEVIDKSTLLQFVLHGLGIALAPAWVQAIAPRGLSFVPFDQSDDDIELYVAYRTTGNSELVAEFIDIVTEAANQGSK</sequence>
<dbReference type="PROSITE" id="PS50931">
    <property type="entry name" value="HTH_LYSR"/>
    <property type="match status" value="1"/>
</dbReference>
<evidence type="ECO:0000256" key="1">
    <source>
        <dbReference type="ARBA" id="ARBA00009437"/>
    </source>
</evidence>
<name>A0A9X1G191_9RHOB</name>
<dbReference type="AlphaFoldDB" id="A0A9X1G191"/>
<evidence type="ECO:0000256" key="4">
    <source>
        <dbReference type="ARBA" id="ARBA00023163"/>
    </source>
</evidence>
<evidence type="ECO:0000313" key="6">
    <source>
        <dbReference type="EMBL" id="MBW4710830.1"/>
    </source>
</evidence>
<evidence type="ECO:0000259" key="5">
    <source>
        <dbReference type="PROSITE" id="PS50931"/>
    </source>
</evidence>
<dbReference type="GO" id="GO:0003700">
    <property type="term" value="F:DNA-binding transcription factor activity"/>
    <property type="evidence" value="ECO:0007669"/>
    <property type="project" value="InterPro"/>
</dbReference>
<dbReference type="EMBL" id="JAHXDN010000012">
    <property type="protein sequence ID" value="MBW4710830.1"/>
    <property type="molecule type" value="Genomic_DNA"/>
</dbReference>
<dbReference type="InterPro" id="IPR000847">
    <property type="entry name" value="LysR_HTH_N"/>
</dbReference>
<dbReference type="GO" id="GO:0032993">
    <property type="term" value="C:protein-DNA complex"/>
    <property type="evidence" value="ECO:0007669"/>
    <property type="project" value="TreeGrafter"/>
</dbReference>
<accession>A0A9X1G191</accession>
<proteinExistence type="inferred from homology"/>
<dbReference type="FunFam" id="1.10.10.10:FF:000001">
    <property type="entry name" value="LysR family transcriptional regulator"/>
    <property type="match status" value="1"/>
</dbReference>
<keyword evidence="7" id="KW-1185">Reference proteome</keyword>
<comment type="similarity">
    <text evidence="1">Belongs to the LysR transcriptional regulatory family.</text>
</comment>